<dbReference type="Proteomes" id="UP000298468">
    <property type="component" value="Unassembled WGS sequence"/>
</dbReference>
<dbReference type="InterPro" id="IPR036380">
    <property type="entry name" value="Isochorismatase-like_sf"/>
</dbReference>
<feature type="domain" description="Isochorismatase-like" evidence="2">
    <location>
        <begin position="7"/>
        <end position="155"/>
    </location>
</feature>
<dbReference type="PANTHER" id="PTHR43540">
    <property type="entry name" value="PEROXYUREIDOACRYLATE/UREIDOACRYLATE AMIDOHYDROLASE-RELATED"/>
    <property type="match status" value="1"/>
</dbReference>
<reference evidence="3 4" key="1">
    <citation type="submission" date="2019-03" db="EMBL/GenBank/DDBJ databases">
        <title>Genomics of glacier-inhabiting Cryobacterium strains.</title>
        <authorList>
            <person name="Liu Q."/>
            <person name="Xin Y.-H."/>
        </authorList>
    </citation>
    <scope>NUCLEOTIDE SEQUENCE [LARGE SCALE GENOMIC DNA]</scope>
    <source>
        <strain evidence="3 4">Sr59</strain>
    </source>
</reference>
<keyword evidence="4" id="KW-1185">Reference proteome</keyword>
<name>A0A4R9BI17_9MICO</name>
<dbReference type="Pfam" id="PF00857">
    <property type="entry name" value="Isochorismatase"/>
    <property type="match status" value="1"/>
</dbReference>
<evidence type="ECO:0000313" key="4">
    <source>
        <dbReference type="Proteomes" id="UP000298468"/>
    </source>
</evidence>
<evidence type="ECO:0000313" key="3">
    <source>
        <dbReference type="EMBL" id="TFD83539.1"/>
    </source>
</evidence>
<dbReference type="OrthoDB" id="9794942at2"/>
<dbReference type="GO" id="GO:0016787">
    <property type="term" value="F:hydrolase activity"/>
    <property type="evidence" value="ECO:0007669"/>
    <property type="project" value="UniProtKB-KW"/>
</dbReference>
<protein>
    <submittedName>
        <fullName evidence="3">Isochorismatase family protein</fullName>
    </submittedName>
</protein>
<organism evidence="3 4">
    <name type="scientific">Cryobacterium lactosi</name>
    <dbReference type="NCBI Taxonomy" id="1259202"/>
    <lineage>
        <taxon>Bacteria</taxon>
        <taxon>Bacillati</taxon>
        <taxon>Actinomycetota</taxon>
        <taxon>Actinomycetes</taxon>
        <taxon>Micrococcales</taxon>
        <taxon>Microbacteriaceae</taxon>
        <taxon>Cryobacterium</taxon>
    </lineage>
</organism>
<sequence length="209" mass="22284">MSAPRRVLIVIDAQHEYFDGLLPIQFPARDDSIASIHTAIDAAQQTDTPVVLVQHELPAEAPVFASGSPTWQNHPTVAAYEDAAAKRISKQFSSIFADTDLEAWLREQNIDTITLVGYMTNNCVVASAAAAEPLGFAVEVLADATGAIDLANEAGTAPARQVHETLMALLHSNWAAVTDTATWATALRTSATLTKSDLVTSATQGRSTR</sequence>
<comment type="caution">
    <text evidence="3">The sequence shown here is derived from an EMBL/GenBank/DDBJ whole genome shotgun (WGS) entry which is preliminary data.</text>
</comment>
<dbReference type="EMBL" id="SOHM01000049">
    <property type="protein sequence ID" value="TFD83539.1"/>
    <property type="molecule type" value="Genomic_DNA"/>
</dbReference>
<keyword evidence="1" id="KW-0378">Hydrolase</keyword>
<dbReference type="AlphaFoldDB" id="A0A4R9BI17"/>
<dbReference type="SUPFAM" id="SSF52499">
    <property type="entry name" value="Isochorismatase-like hydrolases"/>
    <property type="match status" value="1"/>
</dbReference>
<dbReference type="InterPro" id="IPR050272">
    <property type="entry name" value="Isochorismatase-like_hydrls"/>
</dbReference>
<gene>
    <name evidence="3" type="ORF">E3T61_21120</name>
</gene>
<dbReference type="PANTHER" id="PTHR43540:SF6">
    <property type="entry name" value="ISOCHORISMATASE-LIKE DOMAIN-CONTAINING PROTEIN"/>
    <property type="match status" value="1"/>
</dbReference>
<dbReference type="InterPro" id="IPR000868">
    <property type="entry name" value="Isochorismatase-like_dom"/>
</dbReference>
<accession>A0A4R9BI17</accession>
<evidence type="ECO:0000256" key="1">
    <source>
        <dbReference type="ARBA" id="ARBA00022801"/>
    </source>
</evidence>
<evidence type="ECO:0000259" key="2">
    <source>
        <dbReference type="Pfam" id="PF00857"/>
    </source>
</evidence>
<dbReference type="RefSeq" id="WP_134642798.1">
    <property type="nucleotide sequence ID" value="NZ_SOHM01000049.1"/>
</dbReference>
<proteinExistence type="predicted"/>
<dbReference type="Gene3D" id="3.40.50.850">
    <property type="entry name" value="Isochorismatase-like"/>
    <property type="match status" value="1"/>
</dbReference>